<dbReference type="GO" id="GO:0006780">
    <property type="term" value="P:uroporphyrinogen III biosynthetic process"/>
    <property type="evidence" value="ECO:0007669"/>
    <property type="project" value="UniProtKB-UniRule"/>
</dbReference>
<dbReference type="InterPro" id="IPR036108">
    <property type="entry name" value="4pyrrol_syn_uPrphyn_synt_sf"/>
</dbReference>
<dbReference type="Pfam" id="PF02602">
    <property type="entry name" value="HEM4"/>
    <property type="match status" value="1"/>
</dbReference>
<comment type="similarity">
    <text evidence="2 9">Belongs to the uroporphyrinogen-III synthase family.</text>
</comment>
<comment type="caution">
    <text evidence="11">The sequence shown here is derived from an EMBL/GenBank/DDBJ whole genome shotgun (WGS) entry which is preliminary data.</text>
</comment>
<evidence type="ECO:0000256" key="4">
    <source>
        <dbReference type="ARBA" id="ARBA00023239"/>
    </source>
</evidence>
<reference evidence="11 12" key="1">
    <citation type="submission" date="2019-06" db="EMBL/GenBank/DDBJ databases">
        <title>A novel bacterium of genus Marinomonas, isolated from coastal sand.</title>
        <authorList>
            <person name="Huang H."/>
            <person name="Mo K."/>
            <person name="Hu Y."/>
        </authorList>
    </citation>
    <scope>NUCLEOTIDE SEQUENCE [LARGE SCALE GENOMIC DNA]</scope>
    <source>
        <strain evidence="11 12">HB171799</strain>
    </source>
</reference>
<dbReference type="EMBL" id="VFRR01000004">
    <property type="protein sequence ID" value="TPE54780.1"/>
    <property type="molecule type" value="Genomic_DNA"/>
</dbReference>
<dbReference type="RefSeq" id="WP_140587359.1">
    <property type="nucleotide sequence ID" value="NZ_VFRR01000004.1"/>
</dbReference>
<evidence type="ECO:0000313" key="11">
    <source>
        <dbReference type="EMBL" id="TPE54780.1"/>
    </source>
</evidence>
<evidence type="ECO:0000256" key="5">
    <source>
        <dbReference type="ARBA" id="ARBA00023244"/>
    </source>
</evidence>
<protein>
    <recommendedName>
        <fullName evidence="7 9">Uroporphyrinogen-III synthase</fullName>
        <ecNumber evidence="3 9">4.2.1.75</ecNumber>
    </recommendedName>
</protein>
<comment type="catalytic activity">
    <reaction evidence="8 9">
        <text>hydroxymethylbilane = uroporphyrinogen III + H2O</text>
        <dbReference type="Rhea" id="RHEA:18965"/>
        <dbReference type="ChEBI" id="CHEBI:15377"/>
        <dbReference type="ChEBI" id="CHEBI:57308"/>
        <dbReference type="ChEBI" id="CHEBI:57845"/>
        <dbReference type="EC" id="4.2.1.75"/>
    </reaction>
</comment>
<dbReference type="EC" id="4.2.1.75" evidence="3 9"/>
<comment type="function">
    <text evidence="6 9">Catalyzes cyclization of the linear tetrapyrrole, hydroxymethylbilane, to the macrocyclic uroporphyrinogen III.</text>
</comment>
<keyword evidence="12" id="KW-1185">Reference proteome</keyword>
<organism evidence="11 12">
    <name type="scientific">Maribrevibacterium harenarium</name>
    <dbReference type="NCBI Taxonomy" id="2589817"/>
    <lineage>
        <taxon>Bacteria</taxon>
        <taxon>Pseudomonadati</taxon>
        <taxon>Pseudomonadota</taxon>
        <taxon>Gammaproteobacteria</taxon>
        <taxon>Oceanospirillales</taxon>
        <taxon>Oceanospirillaceae</taxon>
        <taxon>Maribrevibacterium</taxon>
    </lineage>
</organism>
<gene>
    <name evidence="11" type="ORF">FJM67_03905</name>
</gene>
<comment type="pathway">
    <text evidence="1 9">Porphyrin-containing compound metabolism; protoporphyrin-IX biosynthesis; coproporphyrinogen-III from 5-aminolevulinate: step 3/4.</text>
</comment>
<feature type="domain" description="Tetrapyrrole biosynthesis uroporphyrinogen III synthase" evidence="10">
    <location>
        <begin position="22"/>
        <end position="239"/>
    </location>
</feature>
<evidence type="ECO:0000256" key="2">
    <source>
        <dbReference type="ARBA" id="ARBA00008133"/>
    </source>
</evidence>
<dbReference type="PANTHER" id="PTHR38042:SF1">
    <property type="entry name" value="UROPORPHYRINOGEN-III SYNTHASE, CHLOROPLASTIC"/>
    <property type="match status" value="1"/>
</dbReference>
<accession>A0A501X2R5</accession>
<dbReference type="Proteomes" id="UP000315901">
    <property type="component" value="Unassembled WGS sequence"/>
</dbReference>
<evidence type="ECO:0000313" key="12">
    <source>
        <dbReference type="Proteomes" id="UP000315901"/>
    </source>
</evidence>
<dbReference type="AlphaFoldDB" id="A0A501X2R5"/>
<evidence type="ECO:0000259" key="10">
    <source>
        <dbReference type="Pfam" id="PF02602"/>
    </source>
</evidence>
<dbReference type="PANTHER" id="PTHR38042">
    <property type="entry name" value="UROPORPHYRINOGEN-III SYNTHASE, CHLOROPLASTIC"/>
    <property type="match status" value="1"/>
</dbReference>
<dbReference type="Gene3D" id="3.40.50.10090">
    <property type="match status" value="2"/>
</dbReference>
<evidence type="ECO:0000256" key="3">
    <source>
        <dbReference type="ARBA" id="ARBA00013109"/>
    </source>
</evidence>
<dbReference type="InterPro" id="IPR003754">
    <property type="entry name" value="4pyrrol_synth_uPrphyn_synth"/>
</dbReference>
<dbReference type="CDD" id="cd06578">
    <property type="entry name" value="HemD"/>
    <property type="match status" value="1"/>
</dbReference>
<dbReference type="GO" id="GO:0006782">
    <property type="term" value="P:protoporphyrinogen IX biosynthetic process"/>
    <property type="evidence" value="ECO:0007669"/>
    <property type="project" value="UniProtKB-UniRule"/>
</dbReference>
<evidence type="ECO:0000256" key="9">
    <source>
        <dbReference type="RuleBase" id="RU366031"/>
    </source>
</evidence>
<dbReference type="InterPro" id="IPR039793">
    <property type="entry name" value="UROS/Hem4"/>
</dbReference>
<evidence type="ECO:0000256" key="1">
    <source>
        <dbReference type="ARBA" id="ARBA00004772"/>
    </source>
</evidence>
<evidence type="ECO:0000256" key="8">
    <source>
        <dbReference type="ARBA" id="ARBA00048617"/>
    </source>
</evidence>
<dbReference type="GO" id="GO:0004852">
    <property type="term" value="F:uroporphyrinogen-III synthase activity"/>
    <property type="evidence" value="ECO:0007669"/>
    <property type="project" value="UniProtKB-UniRule"/>
</dbReference>
<dbReference type="SUPFAM" id="SSF69618">
    <property type="entry name" value="HemD-like"/>
    <property type="match status" value="1"/>
</dbReference>
<sequence length="250" mass="27846">MNTNILITRPEPENALSCAFVRQCGWTPVPLPMMSITPLNSPEQQAAIRSQVFCLDEFQFVFFVSKNAARLALEYIDECWPMAPINTQWIGIGAGTTELLKHGGLPAISNPGNTTEQLLEWLKPVNMRHSKVLIVRGQGGRPALADGLEAKGAKVTYLELYQRSEPSYTAQDLLFLDPFELIWATSAEGVENLTKLAQQHNVDIFHRPILVPSERVRRLSAELGWQKVICSNGADDQSLYLATKDLLGRT</sequence>
<evidence type="ECO:0000256" key="6">
    <source>
        <dbReference type="ARBA" id="ARBA00037589"/>
    </source>
</evidence>
<dbReference type="UniPathway" id="UPA00251">
    <property type="reaction ID" value="UER00320"/>
</dbReference>
<evidence type="ECO:0000256" key="7">
    <source>
        <dbReference type="ARBA" id="ARBA00040167"/>
    </source>
</evidence>
<dbReference type="OrthoDB" id="9787650at2"/>
<keyword evidence="4 9" id="KW-0456">Lyase</keyword>
<keyword evidence="5 9" id="KW-0627">Porphyrin biosynthesis</keyword>
<proteinExistence type="inferred from homology"/>
<name>A0A501X2R5_9GAMM</name>